<evidence type="ECO:0000256" key="1">
    <source>
        <dbReference type="ARBA" id="ARBA00013267"/>
    </source>
</evidence>
<evidence type="ECO:0000256" key="3">
    <source>
        <dbReference type="ARBA" id="ARBA00022694"/>
    </source>
</evidence>
<feature type="domain" description="tRNA(Ile)-lysidine/2-thiocytidine synthase N-terminal" evidence="7">
    <location>
        <begin position="26"/>
        <end position="218"/>
    </location>
</feature>
<dbReference type="Proteomes" id="UP000292447">
    <property type="component" value="Chromosome VI"/>
</dbReference>
<dbReference type="PANTHER" id="PTHR43033:SF1">
    <property type="entry name" value="TRNA(ILE)-LYSIDINE SYNTHASE-RELATED"/>
    <property type="match status" value="1"/>
</dbReference>
<dbReference type="NCBIfam" id="TIGR02432">
    <property type="entry name" value="lysidine_TilS_N"/>
    <property type="match status" value="1"/>
</dbReference>
<keyword evidence="4" id="KW-0547">Nucleotide-binding</keyword>
<keyword evidence="5" id="KW-0067">ATP-binding</keyword>
<evidence type="ECO:0000313" key="9">
    <source>
        <dbReference type="Proteomes" id="UP000292447"/>
    </source>
</evidence>
<dbReference type="SUPFAM" id="SSF52402">
    <property type="entry name" value="Adenine nucleotide alpha hydrolases-like"/>
    <property type="match status" value="1"/>
</dbReference>
<evidence type="ECO:0000256" key="2">
    <source>
        <dbReference type="ARBA" id="ARBA00022598"/>
    </source>
</evidence>
<dbReference type="PANTHER" id="PTHR43033">
    <property type="entry name" value="TRNA(ILE)-LYSIDINE SYNTHASE-RELATED"/>
    <property type="match status" value="1"/>
</dbReference>
<dbReference type="CDD" id="cd01992">
    <property type="entry name" value="TilS_N"/>
    <property type="match status" value="1"/>
</dbReference>
<gene>
    <name evidence="8" type="primary">MPUL0F00770</name>
    <name evidence="8" type="ORF">METSCH_F00770</name>
</gene>
<dbReference type="InterPro" id="IPR012795">
    <property type="entry name" value="tRNA_Ile_lys_synt_N"/>
</dbReference>
<organism evidence="8 9">
    <name type="scientific">Metschnikowia aff. pulcherrima</name>
    <dbReference type="NCBI Taxonomy" id="2163413"/>
    <lineage>
        <taxon>Eukaryota</taxon>
        <taxon>Fungi</taxon>
        <taxon>Dikarya</taxon>
        <taxon>Ascomycota</taxon>
        <taxon>Saccharomycotina</taxon>
        <taxon>Pichiomycetes</taxon>
        <taxon>Metschnikowiaceae</taxon>
        <taxon>Metschnikowia</taxon>
    </lineage>
</organism>
<name>A0A4P6XVD7_9ASCO</name>
<comment type="catalytic activity">
    <reaction evidence="6">
        <text>cytidine(34) in tRNA(Ile2) + L-lysine + ATP = lysidine(34) in tRNA(Ile2) + AMP + diphosphate + H(+)</text>
        <dbReference type="Rhea" id="RHEA:43744"/>
        <dbReference type="Rhea" id="RHEA-COMP:10625"/>
        <dbReference type="Rhea" id="RHEA-COMP:10670"/>
        <dbReference type="ChEBI" id="CHEBI:15378"/>
        <dbReference type="ChEBI" id="CHEBI:30616"/>
        <dbReference type="ChEBI" id="CHEBI:32551"/>
        <dbReference type="ChEBI" id="CHEBI:33019"/>
        <dbReference type="ChEBI" id="CHEBI:82748"/>
        <dbReference type="ChEBI" id="CHEBI:83665"/>
        <dbReference type="ChEBI" id="CHEBI:456215"/>
        <dbReference type="EC" id="6.3.4.19"/>
    </reaction>
</comment>
<proteinExistence type="inferred from homology"/>
<dbReference type="GO" id="GO:0008033">
    <property type="term" value="P:tRNA processing"/>
    <property type="evidence" value="ECO:0007669"/>
    <property type="project" value="UniProtKB-KW"/>
</dbReference>
<accession>A0A4P6XVD7</accession>
<keyword evidence="9" id="KW-1185">Reference proteome</keyword>
<dbReference type="GO" id="GO:0032267">
    <property type="term" value="F:tRNA(Ile)-lysidine synthase activity"/>
    <property type="evidence" value="ECO:0007669"/>
    <property type="project" value="UniProtKB-EC"/>
</dbReference>
<dbReference type="Pfam" id="PF01171">
    <property type="entry name" value="ATP_bind_3"/>
    <property type="match status" value="1"/>
</dbReference>
<reference evidence="9" key="1">
    <citation type="submission" date="2019-03" db="EMBL/GenBank/DDBJ databases">
        <title>Snf2 controls pulcherriminic acid biosynthesis and connects pigmentation and antifungal activity of the yeast Metschnikowia pulcherrima.</title>
        <authorList>
            <person name="Gore-Lloyd D."/>
            <person name="Sumann I."/>
            <person name="Brachmann A.O."/>
            <person name="Schneeberger K."/>
            <person name="Ortiz-Merino R.A."/>
            <person name="Moreno-Beltran M."/>
            <person name="Schlaefli M."/>
            <person name="Kirner P."/>
            <person name="Santos Kron A."/>
            <person name="Wolfe K.H."/>
            <person name="Piel J."/>
            <person name="Ahrens C.H."/>
            <person name="Henk D."/>
            <person name="Freimoser F.M."/>
        </authorList>
    </citation>
    <scope>NUCLEOTIDE SEQUENCE [LARGE SCALE GENOMIC DNA]</scope>
    <source>
        <strain evidence="9">APC 1.2</strain>
    </source>
</reference>
<dbReference type="EC" id="6.3.4.19" evidence="1"/>
<dbReference type="GO" id="GO:0005524">
    <property type="term" value="F:ATP binding"/>
    <property type="evidence" value="ECO:0007669"/>
    <property type="project" value="UniProtKB-KW"/>
</dbReference>
<dbReference type="InterPro" id="IPR014729">
    <property type="entry name" value="Rossmann-like_a/b/a_fold"/>
</dbReference>
<keyword evidence="2" id="KW-0436">Ligase</keyword>
<keyword evidence="3" id="KW-0819">tRNA processing</keyword>
<evidence type="ECO:0000256" key="4">
    <source>
        <dbReference type="ARBA" id="ARBA00022741"/>
    </source>
</evidence>
<protein>
    <recommendedName>
        <fullName evidence="1">tRNA(Ile)-lysidine synthetase</fullName>
        <ecNumber evidence="1">6.3.4.19</ecNumber>
    </recommendedName>
</protein>
<dbReference type="EMBL" id="CP034461">
    <property type="protein sequence ID" value="QBM90496.1"/>
    <property type="molecule type" value="Genomic_DNA"/>
</dbReference>
<dbReference type="InterPro" id="IPR011063">
    <property type="entry name" value="TilS/TtcA_N"/>
</dbReference>
<evidence type="ECO:0000313" key="8">
    <source>
        <dbReference type="EMBL" id="QBM90496.1"/>
    </source>
</evidence>
<evidence type="ECO:0000256" key="6">
    <source>
        <dbReference type="ARBA" id="ARBA00048539"/>
    </source>
</evidence>
<dbReference type="InterPro" id="IPR012094">
    <property type="entry name" value="tRNA_Ile_lys_synt"/>
</dbReference>
<evidence type="ECO:0000259" key="7">
    <source>
        <dbReference type="Pfam" id="PF01171"/>
    </source>
</evidence>
<evidence type="ECO:0000256" key="5">
    <source>
        <dbReference type="ARBA" id="ARBA00022840"/>
    </source>
</evidence>
<dbReference type="STRING" id="2163413.A0A4P6XVD7"/>
<dbReference type="Gene3D" id="3.40.50.620">
    <property type="entry name" value="HUPs"/>
    <property type="match status" value="1"/>
</dbReference>
<dbReference type="AlphaFoldDB" id="A0A4P6XVD7"/>
<dbReference type="HAMAP" id="MF_01161">
    <property type="entry name" value="tRNA_Ile_lys_synt"/>
    <property type="match status" value="1"/>
</dbReference>
<sequence>MSRAISLSEFHQQLLRCFQNNIPNRLTLALSGGVDSMCLAYLLSQYKKKIHPQINIYAITIDHGYREGSATESRKVGEIARSWGVDHSVETLQYTQDVRSISNFEEVARKLRYQVLRQKCLGSGSQALLVAHNKDDQLETFLQRLQMNSTMFGLRGLREVSPLPLLASPIDSECIRVYRPLLPFEKATIRQTSVENDVEWFEDVSNQNISLTKRNLLRYMINEYVPKLINSRPEIECISRESLMETTEEVTKLVQSYETEKQNLDDRVRSNDFQFDELMASVKFSIPLQELRDTRHPVLARWLYEVIYPLSSAKHFHWSFAKLERQAMARIWGWLDKPEGTLIMTYLNVSFNLNLQGLHVEFHLFRQSPQRDIIRHYKTYVGPKDSSWKLFDRIWWIRISSHDVDVEIRYYRSSMRSELVNAFPHISSNEKYSRLNFEAFPVIIDEKTSQVLAAPTLGLINDGIYVECKLKRLL</sequence>